<dbReference type="Proteomes" id="UP000561417">
    <property type="component" value="Unassembled WGS sequence"/>
</dbReference>
<name>A0A840NV88_9HYPH</name>
<accession>A0A840NV88</accession>
<proteinExistence type="predicted"/>
<gene>
    <name evidence="1" type="ORF">HNQ69_001476</name>
</gene>
<evidence type="ECO:0000313" key="2">
    <source>
        <dbReference type="Proteomes" id="UP000561417"/>
    </source>
</evidence>
<reference evidence="1 2" key="1">
    <citation type="submission" date="2020-08" db="EMBL/GenBank/DDBJ databases">
        <title>Genomic Encyclopedia of Type Strains, Phase IV (KMG-IV): sequencing the most valuable type-strain genomes for metagenomic binning, comparative biology and taxonomic classification.</title>
        <authorList>
            <person name="Goeker M."/>
        </authorList>
    </citation>
    <scope>NUCLEOTIDE SEQUENCE [LARGE SCALE GENOMIC DNA]</scope>
    <source>
        <strain evidence="1 2">DSM 28538</strain>
    </source>
</reference>
<comment type="caution">
    <text evidence="1">The sequence shown here is derived from an EMBL/GenBank/DDBJ whole genome shotgun (WGS) entry which is preliminary data.</text>
</comment>
<organism evidence="1 2">
    <name type="scientific">Bartonella callosciuri</name>
    <dbReference type="NCBI Taxonomy" id="686223"/>
    <lineage>
        <taxon>Bacteria</taxon>
        <taxon>Pseudomonadati</taxon>
        <taxon>Pseudomonadota</taxon>
        <taxon>Alphaproteobacteria</taxon>
        <taxon>Hyphomicrobiales</taxon>
        <taxon>Bartonellaceae</taxon>
        <taxon>Bartonella</taxon>
    </lineage>
</organism>
<evidence type="ECO:0000313" key="1">
    <source>
        <dbReference type="EMBL" id="MBB5074338.1"/>
    </source>
</evidence>
<dbReference type="EMBL" id="JACHIM010000008">
    <property type="protein sequence ID" value="MBB5074338.1"/>
    <property type="molecule type" value="Genomic_DNA"/>
</dbReference>
<sequence>MAWLWLIMLKGFIIKLKESRSFVLKSILYEKIDICKRACVKEHV</sequence>
<protein>
    <submittedName>
        <fullName evidence="1">Uncharacterized protein</fullName>
    </submittedName>
</protein>
<keyword evidence="2" id="KW-1185">Reference proteome</keyword>
<dbReference type="AlphaFoldDB" id="A0A840NV88"/>